<dbReference type="STRING" id="478744.SAMN05444359_10263"/>
<dbReference type="EMBL" id="FOFB01000002">
    <property type="protein sequence ID" value="SEP74924.1"/>
    <property type="molecule type" value="Genomic_DNA"/>
</dbReference>
<sequence length="73" mass="7239">MKPLCLNQLTNINGGWSWASFTDGACGVVAVADAGAGAVLLFTAATAVPNPLGAALVIGSIACAGWTAYRLST</sequence>
<dbReference type="InParanoid" id="A0A1H9ADX3"/>
<proteinExistence type="predicted"/>
<feature type="transmembrane region" description="Helical" evidence="1">
    <location>
        <begin position="21"/>
        <end position="45"/>
    </location>
</feature>
<keyword evidence="1" id="KW-1133">Transmembrane helix</keyword>
<evidence type="ECO:0000313" key="3">
    <source>
        <dbReference type="Proteomes" id="UP000199021"/>
    </source>
</evidence>
<evidence type="ECO:0000313" key="2">
    <source>
        <dbReference type="EMBL" id="SEP74924.1"/>
    </source>
</evidence>
<keyword evidence="3" id="KW-1185">Reference proteome</keyword>
<accession>A0A1H9ADX3</accession>
<keyword evidence="1" id="KW-0472">Membrane</keyword>
<gene>
    <name evidence="2" type="ORF">SAMN05444359_10263</name>
</gene>
<feature type="transmembrane region" description="Helical" evidence="1">
    <location>
        <begin position="51"/>
        <end position="69"/>
    </location>
</feature>
<protein>
    <submittedName>
        <fullName evidence="2">Uncharacterized protein</fullName>
    </submittedName>
</protein>
<dbReference type="AlphaFoldDB" id="A0A1H9ADX3"/>
<organism evidence="2 3">
    <name type="scientific">Neolewinella agarilytica</name>
    <dbReference type="NCBI Taxonomy" id="478744"/>
    <lineage>
        <taxon>Bacteria</taxon>
        <taxon>Pseudomonadati</taxon>
        <taxon>Bacteroidota</taxon>
        <taxon>Saprospiria</taxon>
        <taxon>Saprospirales</taxon>
        <taxon>Lewinellaceae</taxon>
        <taxon>Neolewinella</taxon>
    </lineage>
</organism>
<name>A0A1H9ADX3_9BACT</name>
<reference evidence="3" key="1">
    <citation type="submission" date="2016-10" db="EMBL/GenBank/DDBJ databases">
        <authorList>
            <person name="Varghese N."/>
            <person name="Submissions S."/>
        </authorList>
    </citation>
    <scope>NUCLEOTIDE SEQUENCE [LARGE SCALE GENOMIC DNA]</scope>
    <source>
        <strain evidence="3">DSM 24740</strain>
    </source>
</reference>
<evidence type="ECO:0000256" key="1">
    <source>
        <dbReference type="SAM" id="Phobius"/>
    </source>
</evidence>
<keyword evidence="1" id="KW-0812">Transmembrane</keyword>
<dbReference type="Proteomes" id="UP000199021">
    <property type="component" value="Unassembled WGS sequence"/>
</dbReference>